<name>G8YSV4_PICSO</name>
<sequence length="95" mass="11227">MYASPMLHSYSSKWLHSCIHSLITKAESSETQLIFAKPSDLSDLSGLENYFLSAPELLLVTLYRISHYVNLRYRYTCNIKWWGPLVYRYRFTNLI</sequence>
<dbReference type="Proteomes" id="UP000005222">
    <property type="component" value="Chromosome B"/>
</dbReference>
<protein>
    <submittedName>
        <fullName evidence="1">Piso0_000014 protein</fullName>
    </submittedName>
</protein>
<evidence type="ECO:0000313" key="1">
    <source>
        <dbReference type="EMBL" id="CCE73005.1"/>
    </source>
</evidence>
<organism evidence="1 2">
    <name type="scientific">Pichia sorbitophila (strain ATCC MYA-4447 / BCRC 22081 / CBS 7064 / NBRC 10061 / NRRL Y-12695)</name>
    <name type="common">Hybrid yeast</name>
    <dbReference type="NCBI Taxonomy" id="559304"/>
    <lineage>
        <taxon>Eukaryota</taxon>
        <taxon>Fungi</taxon>
        <taxon>Dikarya</taxon>
        <taxon>Ascomycota</taxon>
        <taxon>Saccharomycotina</taxon>
        <taxon>Pichiomycetes</taxon>
        <taxon>Debaryomycetaceae</taxon>
        <taxon>Millerozyma</taxon>
    </lineage>
</organism>
<dbReference type="InParanoid" id="G8YSV4"/>
<proteinExistence type="predicted"/>
<gene>
    <name evidence="1" type="primary">Piso0_000014</name>
    <name evidence="1" type="ORF">GNLVRS01_PISO0B00331g</name>
</gene>
<dbReference type="HOGENOM" id="CLU_2373519_0_0_1"/>
<keyword evidence="2" id="KW-1185">Reference proteome</keyword>
<dbReference type="AlphaFoldDB" id="G8YSV4"/>
<dbReference type="EMBL" id="FO082058">
    <property type="protein sequence ID" value="CCE73005.1"/>
    <property type="molecule type" value="Genomic_DNA"/>
</dbReference>
<reference evidence="1 2" key="1">
    <citation type="journal article" date="2012" name="G3 (Bethesda)">
        <title>Pichia sorbitophila, an interspecies yeast hybrid reveals early steps of genome resolution following polyploidization.</title>
        <authorList>
            <person name="Leh Louis V."/>
            <person name="Despons L."/>
            <person name="Friedrich A."/>
            <person name="Martin T."/>
            <person name="Durrens P."/>
            <person name="Casaregola S."/>
            <person name="Neuveglise C."/>
            <person name="Fairhead C."/>
            <person name="Marck C."/>
            <person name="Cruz J.A."/>
            <person name="Straub M.L."/>
            <person name="Kugler V."/>
            <person name="Sacerdot C."/>
            <person name="Uzunov Z."/>
            <person name="Thierry A."/>
            <person name="Weiss S."/>
            <person name="Bleykasten C."/>
            <person name="De Montigny J."/>
            <person name="Jacques N."/>
            <person name="Jung P."/>
            <person name="Lemaire M."/>
            <person name="Mallet S."/>
            <person name="Morel G."/>
            <person name="Richard G.F."/>
            <person name="Sarkar A."/>
            <person name="Savel G."/>
            <person name="Schacherer J."/>
            <person name="Seret M.L."/>
            <person name="Talla E."/>
            <person name="Samson G."/>
            <person name="Jubin C."/>
            <person name="Poulain J."/>
            <person name="Vacherie B."/>
            <person name="Barbe V."/>
            <person name="Pelletier E."/>
            <person name="Sherman D.J."/>
            <person name="Westhof E."/>
            <person name="Weissenbach J."/>
            <person name="Baret P.V."/>
            <person name="Wincker P."/>
            <person name="Gaillardin C."/>
            <person name="Dujon B."/>
            <person name="Souciet J.L."/>
        </authorList>
    </citation>
    <scope>NUCLEOTIDE SEQUENCE [LARGE SCALE GENOMIC DNA]</scope>
    <source>
        <strain evidence="2">ATCC MYA-4447 / BCRC 22081 / CBS 7064 / NBRC 10061 / NRRL Y-12695</strain>
    </source>
</reference>
<accession>G8YSV4</accession>
<evidence type="ECO:0000313" key="2">
    <source>
        <dbReference type="Proteomes" id="UP000005222"/>
    </source>
</evidence>